<feature type="compositionally biased region" description="Low complexity" evidence="1">
    <location>
        <begin position="130"/>
        <end position="179"/>
    </location>
</feature>
<gene>
    <name evidence="4" type="ORF">G7Z17_g5574</name>
</gene>
<dbReference type="AlphaFoldDB" id="A0A9P5LG10"/>
<evidence type="ECO:0000313" key="5">
    <source>
        <dbReference type="Proteomes" id="UP000722485"/>
    </source>
</evidence>
<dbReference type="InterPro" id="IPR056637">
    <property type="entry name" value="DUF7735"/>
</dbReference>
<feature type="region of interest" description="Disordered" evidence="1">
    <location>
        <begin position="128"/>
        <end position="179"/>
    </location>
</feature>
<evidence type="ECO:0000256" key="2">
    <source>
        <dbReference type="SAM" id="SignalP"/>
    </source>
</evidence>
<sequence length="200" mass="20303">MQSKILLTTLLASAASANMNFMAHPNMKRELEARATATSGALSEECASALQEVYTDIPTPPAAIISDILSQTQTDPCKFTTPASLSKQYSSYSEEVVSWYDDHSDDIESIYSECPALSAYATGSVDACETGSSGSSSDDSDSDSNTSDAAATASATGTSGADSASSTKSSTDSTATGGASRQSGMAIAAVAVAGFVVALL</sequence>
<proteinExistence type="predicted"/>
<feature type="signal peptide" evidence="2">
    <location>
        <begin position="1"/>
        <end position="17"/>
    </location>
</feature>
<accession>A0A9P5LG10</accession>
<dbReference type="OrthoDB" id="3561078at2759"/>
<comment type="caution">
    <text evidence="4">The sequence shown here is derived from an EMBL/GenBank/DDBJ whole genome shotgun (WGS) entry which is preliminary data.</text>
</comment>
<name>A0A9P5LG10_9HYPO</name>
<evidence type="ECO:0000259" key="3">
    <source>
        <dbReference type="Pfam" id="PF24870"/>
    </source>
</evidence>
<dbReference type="Pfam" id="PF24870">
    <property type="entry name" value="DUF7735"/>
    <property type="match status" value="1"/>
</dbReference>
<protein>
    <recommendedName>
        <fullName evidence="3">DUF7735 domain-containing protein</fullName>
    </recommendedName>
</protein>
<keyword evidence="2" id="KW-0732">Signal</keyword>
<feature type="domain" description="DUF7735" evidence="3">
    <location>
        <begin position="37"/>
        <end position="116"/>
    </location>
</feature>
<keyword evidence="5" id="KW-1185">Reference proteome</keyword>
<evidence type="ECO:0000256" key="1">
    <source>
        <dbReference type="SAM" id="MobiDB-lite"/>
    </source>
</evidence>
<dbReference type="Proteomes" id="UP000722485">
    <property type="component" value="Unassembled WGS sequence"/>
</dbReference>
<dbReference type="EMBL" id="JAANBB010000094">
    <property type="protein sequence ID" value="KAF7550632.1"/>
    <property type="molecule type" value="Genomic_DNA"/>
</dbReference>
<evidence type="ECO:0000313" key="4">
    <source>
        <dbReference type="EMBL" id="KAF7550632.1"/>
    </source>
</evidence>
<reference evidence="4" key="1">
    <citation type="submission" date="2020-03" db="EMBL/GenBank/DDBJ databases">
        <title>Draft Genome Sequence of Cylindrodendrum hubeiense.</title>
        <authorList>
            <person name="Buettner E."/>
            <person name="Kellner H."/>
        </authorList>
    </citation>
    <scope>NUCLEOTIDE SEQUENCE</scope>
    <source>
        <strain evidence="4">IHI 201604</strain>
    </source>
</reference>
<feature type="chain" id="PRO_5040199483" description="DUF7735 domain-containing protein" evidence="2">
    <location>
        <begin position="18"/>
        <end position="200"/>
    </location>
</feature>
<organism evidence="4 5">
    <name type="scientific">Cylindrodendrum hubeiense</name>
    <dbReference type="NCBI Taxonomy" id="595255"/>
    <lineage>
        <taxon>Eukaryota</taxon>
        <taxon>Fungi</taxon>
        <taxon>Dikarya</taxon>
        <taxon>Ascomycota</taxon>
        <taxon>Pezizomycotina</taxon>
        <taxon>Sordariomycetes</taxon>
        <taxon>Hypocreomycetidae</taxon>
        <taxon>Hypocreales</taxon>
        <taxon>Nectriaceae</taxon>
        <taxon>Cylindrodendrum</taxon>
    </lineage>
</organism>